<evidence type="ECO:0000313" key="1">
    <source>
        <dbReference type="EMBL" id="KAK7436269.1"/>
    </source>
</evidence>
<accession>A0ABR1ILX2</accession>
<organism evidence="1 2">
    <name type="scientific">Marasmiellus scandens</name>
    <dbReference type="NCBI Taxonomy" id="2682957"/>
    <lineage>
        <taxon>Eukaryota</taxon>
        <taxon>Fungi</taxon>
        <taxon>Dikarya</taxon>
        <taxon>Basidiomycota</taxon>
        <taxon>Agaricomycotina</taxon>
        <taxon>Agaricomycetes</taxon>
        <taxon>Agaricomycetidae</taxon>
        <taxon>Agaricales</taxon>
        <taxon>Marasmiineae</taxon>
        <taxon>Omphalotaceae</taxon>
        <taxon>Marasmiellus</taxon>
    </lineage>
</organism>
<sequence>MSKVWTDEMRVSYHPREVIPAVGKFHEPTHIQKNHEQFSFNLISGIGHSNGTTLMRKYKAAVAERNLQIEAHEGWTSRLPRVLVDEWEAACIAWEKAPYPKDGVDNPFEITSECKCYSRKIPNTHF</sequence>
<protein>
    <recommendedName>
        <fullName evidence="3">Transposase</fullName>
    </recommendedName>
</protein>
<gene>
    <name evidence="1" type="ORF">VKT23_019233</name>
</gene>
<name>A0ABR1ILX2_9AGAR</name>
<evidence type="ECO:0000313" key="2">
    <source>
        <dbReference type="Proteomes" id="UP001498398"/>
    </source>
</evidence>
<reference evidence="1 2" key="1">
    <citation type="submission" date="2024-01" db="EMBL/GenBank/DDBJ databases">
        <title>A draft genome for the cacao thread blight pathogen Marasmiellus scandens.</title>
        <authorList>
            <person name="Baruah I.K."/>
            <person name="Leung J."/>
            <person name="Bukari Y."/>
            <person name="Amoako-Attah I."/>
            <person name="Meinhardt L.W."/>
            <person name="Bailey B.A."/>
            <person name="Cohen S.P."/>
        </authorList>
    </citation>
    <scope>NUCLEOTIDE SEQUENCE [LARGE SCALE GENOMIC DNA]</scope>
    <source>
        <strain evidence="1 2">GH-19</strain>
    </source>
</reference>
<dbReference type="EMBL" id="JBANRG010000096">
    <property type="protein sequence ID" value="KAK7436269.1"/>
    <property type="molecule type" value="Genomic_DNA"/>
</dbReference>
<keyword evidence="2" id="KW-1185">Reference proteome</keyword>
<proteinExistence type="predicted"/>
<evidence type="ECO:0008006" key="3">
    <source>
        <dbReference type="Google" id="ProtNLM"/>
    </source>
</evidence>
<comment type="caution">
    <text evidence="1">The sequence shown here is derived from an EMBL/GenBank/DDBJ whole genome shotgun (WGS) entry which is preliminary data.</text>
</comment>
<dbReference type="Proteomes" id="UP001498398">
    <property type="component" value="Unassembled WGS sequence"/>
</dbReference>